<reference evidence="3" key="1">
    <citation type="submission" date="2016-10" db="EMBL/GenBank/DDBJ databases">
        <authorList>
            <person name="Varghese N."/>
            <person name="Submissions S."/>
        </authorList>
    </citation>
    <scope>NUCLEOTIDE SEQUENCE [LARGE SCALE GENOMIC DNA]</scope>
    <source>
        <strain evidence="3">DSM 10146</strain>
    </source>
</reference>
<keyword evidence="1" id="KW-0472">Membrane</keyword>
<proteinExistence type="predicted"/>
<gene>
    <name evidence="2" type="ORF">SAMN04488105_110237</name>
</gene>
<evidence type="ECO:0000313" key="2">
    <source>
        <dbReference type="EMBL" id="SDE98495.1"/>
    </source>
</evidence>
<organism evidence="2 3">
    <name type="scientific">Salipiger thiooxidans</name>
    <dbReference type="NCBI Taxonomy" id="282683"/>
    <lineage>
        <taxon>Bacteria</taxon>
        <taxon>Pseudomonadati</taxon>
        <taxon>Pseudomonadota</taxon>
        <taxon>Alphaproteobacteria</taxon>
        <taxon>Rhodobacterales</taxon>
        <taxon>Roseobacteraceae</taxon>
        <taxon>Salipiger</taxon>
    </lineage>
</organism>
<sequence>MTGDEFPKSRSGRLIELGKIMGAIAAIFGATSLIWGMTFGPLREAYLMIGDFVDRFARLEVTVAELQQEVARANGEDRVIRQIQGQSYIREPVKQGDNVVMTMVAARTKLGVDCRLTDWTPIFTDELNIPTPGQRLNAGRAPRQLNDDTQTLRIEMIPPAILRPGRITVYLTLTYQCPTENGTTTVQDRTDTLAYQLLPAG</sequence>
<evidence type="ECO:0000313" key="3">
    <source>
        <dbReference type="Proteomes" id="UP000198994"/>
    </source>
</evidence>
<dbReference type="STRING" id="282683.SAMN04488105_110237"/>
<keyword evidence="1" id="KW-0812">Transmembrane</keyword>
<accession>A0A1G7HDJ5</accession>
<feature type="transmembrane region" description="Helical" evidence="1">
    <location>
        <begin position="20"/>
        <end position="39"/>
    </location>
</feature>
<evidence type="ECO:0000256" key="1">
    <source>
        <dbReference type="SAM" id="Phobius"/>
    </source>
</evidence>
<name>A0A1G7HDJ5_9RHOB</name>
<dbReference type="AlphaFoldDB" id="A0A1G7HDJ5"/>
<protein>
    <submittedName>
        <fullName evidence="2">Uncharacterized protein</fullName>
    </submittedName>
</protein>
<dbReference type="Proteomes" id="UP000198994">
    <property type="component" value="Unassembled WGS sequence"/>
</dbReference>
<dbReference type="OrthoDB" id="7768315at2"/>
<dbReference type="EMBL" id="FNAV01000010">
    <property type="protein sequence ID" value="SDE98495.1"/>
    <property type="molecule type" value="Genomic_DNA"/>
</dbReference>
<dbReference type="RefSeq" id="WP_089961231.1">
    <property type="nucleotide sequence ID" value="NZ_FNAV01000010.1"/>
</dbReference>
<keyword evidence="3" id="KW-1185">Reference proteome</keyword>
<keyword evidence="1" id="KW-1133">Transmembrane helix</keyword>